<dbReference type="Proteomes" id="UP000308724">
    <property type="component" value="Unassembled WGS sequence"/>
</dbReference>
<evidence type="ECO:0000313" key="1">
    <source>
        <dbReference type="EMBL" id="TIA30161.1"/>
    </source>
</evidence>
<dbReference type="EMBL" id="QZBZ01000375">
    <property type="protein sequence ID" value="TIA30161.1"/>
    <property type="molecule type" value="Genomic_DNA"/>
</dbReference>
<proteinExistence type="predicted"/>
<accession>A0A4T0B8A0</accession>
<gene>
    <name evidence="1" type="ORF">D6C78_09771</name>
</gene>
<organism evidence="1 2">
    <name type="scientific">Aureobasidium pullulans</name>
    <name type="common">Black yeast</name>
    <name type="synonym">Pullularia pullulans</name>
    <dbReference type="NCBI Taxonomy" id="5580"/>
    <lineage>
        <taxon>Eukaryota</taxon>
        <taxon>Fungi</taxon>
        <taxon>Dikarya</taxon>
        <taxon>Ascomycota</taxon>
        <taxon>Pezizomycotina</taxon>
        <taxon>Dothideomycetes</taxon>
        <taxon>Dothideomycetidae</taxon>
        <taxon>Dothideales</taxon>
        <taxon>Saccotheciaceae</taxon>
        <taxon>Aureobasidium</taxon>
    </lineage>
</organism>
<dbReference type="AlphaFoldDB" id="A0A4T0B8A0"/>
<reference evidence="1 2" key="1">
    <citation type="submission" date="2018-10" db="EMBL/GenBank/DDBJ databases">
        <title>Fifty Aureobasidium pullulans genomes reveal a recombining polyextremotolerant generalist.</title>
        <authorList>
            <person name="Gostincar C."/>
            <person name="Turk M."/>
            <person name="Zajc J."/>
            <person name="Gunde-Cimerman N."/>
        </authorList>
    </citation>
    <scope>NUCLEOTIDE SEQUENCE [LARGE SCALE GENOMIC DNA]</scope>
    <source>
        <strain evidence="1 2">EXF-1645</strain>
    </source>
</reference>
<sequence length="271" mass="30299">MHPSARGPRKNASQTAMSNQQTIDIFKLIRTQLQPSQRQIPLTQFHQALGIRVAHIFSSFARHKTSSRRSSGSAQHLPSDCKIVFHHSLWGLEEEYCASLHVLVEQQELTSPNNEPSHLLIKQFHQLHRDPGGLYYLSRHFYNTAKSFNLSCTSHHTGLPLHTSQAKTKLAKNSVGLRLSVRVDFGGHGMAQDPLSTVEHGRAPSIIGGCGIPQGLLNLHRAYRSARSWTVSLLIARPAQPQTMFLDHFSSIESLIGDRGILQDLSKTFEH</sequence>
<name>A0A4T0B8A0_AURPU</name>
<protein>
    <submittedName>
        <fullName evidence="1">Uncharacterized protein</fullName>
    </submittedName>
</protein>
<comment type="caution">
    <text evidence="1">The sequence shown here is derived from an EMBL/GenBank/DDBJ whole genome shotgun (WGS) entry which is preliminary data.</text>
</comment>
<evidence type="ECO:0000313" key="2">
    <source>
        <dbReference type="Proteomes" id="UP000308724"/>
    </source>
</evidence>